<evidence type="ECO:0000313" key="7">
    <source>
        <dbReference type="EMBL" id="KAK1259957.1"/>
    </source>
</evidence>
<evidence type="ECO:0000313" key="8">
    <source>
        <dbReference type="Proteomes" id="UP001179952"/>
    </source>
</evidence>
<comment type="similarity">
    <text evidence="2">Belongs to the major facilitator superfamily. Proton-dependent oligopeptide transporter (POT/PTR) (TC 2.A.17) family.</text>
</comment>
<evidence type="ECO:0000256" key="5">
    <source>
        <dbReference type="ARBA" id="ARBA00023136"/>
    </source>
</evidence>
<feature type="transmembrane region" description="Helical" evidence="6">
    <location>
        <begin position="51"/>
        <end position="70"/>
    </location>
</feature>
<evidence type="ECO:0000256" key="2">
    <source>
        <dbReference type="ARBA" id="ARBA00005982"/>
    </source>
</evidence>
<reference evidence="7" key="2">
    <citation type="submission" date="2023-06" db="EMBL/GenBank/DDBJ databases">
        <authorList>
            <person name="Ma L."/>
            <person name="Liu K.-W."/>
            <person name="Li Z."/>
            <person name="Hsiao Y.-Y."/>
            <person name="Qi Y."/>
            <person name="Fu T."/>
            <person name="Tang G."/>
            <person name="Zhang D."/>
            <person name="Sun W.-H."/>
            <person name="Liu D.-K."/>
            <person name="Li Y."/>
            <person name="Chen G.-Z."/>
            <person name="Liu X.-D."/>
            <person name="Liao X.-Y."/>
            <person name="Jiang Y.-T."/>
            <person name="Yu X."/>
            <person name="Hao Y."/>
            <person name="Huang J."/>
            <person name="Zhao X.-W."/>
            <person name="Ke S."/>
            <person name="Chen Y.-Y."/>
            <person name="Wu W.-L."/>
            <person name="Hsu J.-L."/>
            <person name="Lin Y.-F."/>
            <person name="Huang M.-D."/>
            <person name="Li C.-Y."/>
            <person name="Huang L."/>
            <person name="Wang Z.-W."/>
            <person name="Zhao X."/>
            <person name="Zhong W.-Y."/>
            <person name="Peng D.-H."/>
            <person name="Ahmad S."/>
            <person name="Lan S."/>
            <person name="Zhang J.-S."/>
            <person name="Tsai W.-C."/>
            <person name="Van De Peer Y."/>
            <person name="Liu Z.-J."/>
        </authorList>
    </citation>
    <scope>NUCLEOTIDE SEQUENCE</scope>
    <source>
        <strain evidence="7">SCP</strain>
        <tissue evidence="7">Leaves</tissue>
    </source>
</reference>
<dbReference type="InterPro" id="IPR000109">
    <property type="entry name" value="POT_fam"/>
</dbReference>
<feature type="transmembrane region" description="Helical" evidence="6">
    <location>
        <begin position="384"/>
        <end position="406"/>
    </location>
</feature>
<dbReference type="Proteomes" id="UP001179952">
    <property type="component" value="Unassembled WGS sequence"/>
</dbReference>
<dbReference type="CDD" id="cd17416">
    <property type="entry name" value="MFS_NPF1_2"/>
    <property type="match status" value="1"/>
</dbReference>
<dbReference type="EMBL" id="JAUJYN010000012">
    <property type="protein sequence ID" value="KAK1259957.1"/>
    <property type="molecule type" value="Genomic_DNA"/>
</dbReference>
<dbReference type="SUPFAM" id="SSF103473">
    <property type="entry name" value="MFS general substrate transporter"/>
    <property type="match status" value="1"/>
</dbReference>
<protein>
    <submittedName>
        <fullName evidence="7">Nitrate transporter 1.7</fullName>
    </submittedName>
</protein>
<dbReference type="PANTHER" id="PTHR11654">
    <property type="entry name" value="OLIGOPEPTIDE TRANSPORTER-RELATED"/>
    <property type="match status" value="1"/>
</dbReference>
<feature type="transmembrane region" description="Helical" evidence="6">
    <location>
        <begin position="229"/>
        <end position="249"/>
    </location>
</feature>
<evidence type="ECO:0000256" key="4">
    <source>
        <dbReference type="ARBA" id="ARBA00022989"/>
    </source>
</evidence>
<keyword evidence="5 6" id="KW-0472">Membrane</keyword>
<feature type="transmembrane region" description="Helical" evidence="6">
    <location>
        <begin position="112"/>
        <end position="135"/>
    </location>
</feature>
<dbReference type="Gene3D" id="1.20.1250.20">
    <property type="entry name" value="MFS general substrate transporter like domains"/>
    <property type="match status" value="1"/>
</dbReference>
<feature type="transmembrane region" description="Helical" evidence="6">
    <location>
        <begin position="426"/>
        <end position="447"/>
    </location>
</feature>
<keyword evidence="8" id="KW-1185">Reference proteome</keyword>
<organism evidence="7 8">
    <name type="scientific">Acorus gramineus</name>
    <name type="common">Dwarf sweet flag</name>
    <dbReference type="NCBI Taxonomy" id="55184"/>
    <lineage>
        <taxon>Eukaryota</taxon>
        <taxon>Viridiplantae</taxon>
        <taxon>Streptophyta</taxon>
        <taxon>Embryophyta</taxon>
        <taxon>Tracheophyta</taxon>
        <taxon>Spermatophyta</taxon>
        <taxon>Magnoliopsida</taxon>
        <taxon>Liliopsida</taxon>
        <taxon>Acoraceae</taxon>
        <taxon>Acorus</taxon>
    </lineage>
</organism>
<sequence length="610" mass="67589">MERSYLKFLHCMKCFPVSSSSADKKNKEDTNVPKREPGGWKSMLYVIGNETFERLATFGLLANFMVYLVTKYHMKQVLATNVVNIWSGTTNFAPLIGAFVSDAYWGRFRTLAYCSVASFLGMVVMTLTASIPNLLPPGCSQQDLQIPGRCIGPNHTQLAVLFLSLLLLTIGASGIRPCSLPFGVDQFDATTEKGRRDINSFFNWYYFTFTFAIMIAITVVVYVQDSVSWALGLGIPTLLMLFAIVLFFLGTRLYVYVPPEGSVFSGIGQVFIAAYKNHGLDLPTDDELYDPPARKLVQTKLPLTQDFRFLNKAAIKVPGEVNPDDTVPSPGRLCSVQQVEEVKCLIRIVPIWASGVICFTAMAQQGTITVLQAMKMDRHLGPHFRIPVGSLGVFSMLAMTIWIPIYDRLLVPTVQRFTHKEGGITLLQRMGVGMVIASLSMVVAGIVEEKRRSIALSQGGASGIAPMSVMWLTPQLALMGIAEAFNGIGQIEFFYKQFPEHMRSFAGSLFFCSLAGSNYLSSLIITLVHKDTGGKGRPNWLADDINIGKVDYFYYLIATMGVANLVYFLICARWYRYKGESVMVVVEKGKEVVQETSVTIQINSAKDTVN</sequence>
<name>A0AAV9A753_ACOGR</name>
<comment type="subcellular location">
    <subcellularLocation>
        <location evidence="1">Membrane</location>
        <topology evidence="1">Multi-pass membrane protein</topology>
    </subcellularLocation>
</comment>
<dbReference type="GO" id="GO:0022857">
    <property type="term" value="F:transmembrane transporter activity"/>
    <property type="evidence" value="ECO:0007669"/>
    <property type="project" value="InterPro"/>
</dbReference>
<keyword evidence="3 6" id="KW-0812">Transmembrane</keyword>
<dbReference type="AlphaFoldDB" id="A0AAV9A753"/>
<feature type="transmembrane region" description="Helical" evidence="6">
    <location>
        <begin position="82"/>
        <end position="100"/>
    </location>
</feature>
<dbReference type="Pfam" id="PF00854">
    <property type="entry name" value="PTR2"/>
    <property type="match status" value="1"/>
</dbReference>
<feature type="transmembrane region" description="Helical" evidence="6">
    <location>
        <begin position="204"/>
        <end position="223"/>
    </location>
</feature>
<feature type="transmembrane region" description="Helical" evidence="6">
    <location>
        <begin position="505"/>
        <end position="528"/>
    </location>
</feature>
<dbReference type="InterPro" id="IPR036259">
    <property type="entry name" value="MFS_trans_sf"/>
</dbReference>
<keyword evidence="4 6" id="KW-1133">Transmembrane helix</keyword>
<feature type="transmembrane region" description="Helical" evidence="6">
    <location>
        <begin position="552"/>
        <end position="575"/>
    </location>
</feature>
<accession>A0AAV9A753</accession>
<evidence type="ECO:0000256" key="3">
    <source>
        <dbReference type="ARBA" id="ARBA00022692"/>
    </source>
</evidence>
<evidence type="ECO:0000256" key="1">
    <source>
        <dbReference type="ARBA" id="ARBA00004141"/>
    </source>
</evidence>
<proteinExistence type="inferred from homology"/>
<comment type="caution">
    <text evidence="7">The sequence shown here is derived from an EMBL/GenBank/DDBJ whole genome shotgun (WGS) entry which is preliminary data.</text>
</comment>
<reference evidence="7" key="1">
    <citation type="journal article" date="2023" name="Nat. Commun.">
        <title>Diploid and tetraploid genomes of Acorus and the evolution of monocots.</title>
        <authorList>
            <person name="Ma L."/>
            <person name="Liu K.W."/>
            <person name="Li Z."/>
            <person name="Hsiao Y.Y."/>
            <person name="Qi Y."/>
            <person name="Fu T."/>
            <person name="Tang G.D."/>
            <person name="Zhang D."/>
            <person name="Sun W.H."/>
            <person name="Liu D.K."/>
            <person name="Li Y."/>
            <person name="Chen G.Z."/>
            <person name="Liu X.D."/>
            <person name="Liao X.Y."/>
            <person name="Jiang Y.T."/>
            <person name="Yu X."/>
            <person name="Hao Y."/>
            <person name="Huang J."/>
            <person name="Zhao X.W."/>
            <person name="Ke S."/>
            <person name="Chen Y.Y."/>
            <person name="Wu W.L."/>
            <person name="Hsu J.L."/>
            <person name="Lin Y.F."/>
            <person name="Huang M.D."/>
            <person name="Li C.Y."/>
            <person name="Huang L."/>
            <person name="Wang Z.W."/>
            <person name="Zhao X."/>
            <person name="Zhong W.Y."/>
            <person name="Peng D.H."/>
            <person name="Ahmad S."/>
            <person name="Lan S."/>
            <person name="Zhang J.S."/>
            <person name="Tsai W.C."/>
            <person name="Van de Peer Y."/>
            <person name="Liu Z.J."/>
        </authorList>
    </citation>
    <scope>NUCLEOTIDE SEQUENCE</scope>
    <source>
        <strain evidence="7">SCP</strain>
    </source>
</reference>
<dbReference type="GO" id="GO:0016020">
    <property type="term" value="C:membrane"/>
    <property type="evidence" value="ECO:0007669"/>
    <property type="project" value="UniProtKB-SubCell"/>
</dbReference>
<feature type="transmembrane region" description="Helical" evidence="6">
    <location>
        <begin position="155"/>
        <end position="175"/>
    </location>
</feature>
<gene>
    <name evidence="7" type="ORF">QJS04_geneDACA020034</name>
</gene>
<evidence type="ECO:0000256" key="6">
    <source>
        <dbReference type="SAM" id="Phobius"/>
    </source>
</evidence>